<evidence type="ECO:0000313" key="3">
    <source>
        <dbReference type="EMBL" id="KAK8860034.1"/>
    </source>
</evidence>
<gene>
    <name evidence="3" type="ORF">PGQ11_010768</name>
</gene>
<feature type="signal peptide" evidence="2">
    <location>
        <begin position="1"/>
        <end position="19"/>
    </location>
</feature>
<accession>A0ABR2IAM2</accession>
<keyword evidence="2" id="KW-0732">Signal</keyword>
<evidence type="ECO:0000256" key="2">
    <source>
        <dbReference type="SAM" id="SignalP"/>
    </source>
</evidence>
<proteinExistence type="predicted"/>
<feature type="region of interest" description="Disordered" evidence="1">
    <location>
        <begin position="73"/>
        <end position="93"/>
    </location>
</feature>
<dbReference type="EMBL" id="JAPCWZ010000006">
    <property type="protein sequence ID" value="KAK8860034.1"/>
    <property type="molecule type" value="Genomic_DNA"/>
</dbReference>
<evidence type="ECO:0000256" key="1">
    <source>
        <dbReference type="SAM" id="MobiDB-lite"/>
    </source>
</evidence>
<feature type="compositionally biased region" description="Gly residues" evidence="1">
    <location>
        <begin position="80"/>
        <end position="89"/>
    </location>
</feature>
<reference evidence="3 4" key="1">
    <citation type="journal article" date="2024" name="IMA Fungus">
        <title>Apiospora arundinis, a panoply of carbohydrate-active enzymes and secondary metabolites.</title>
        <authorList>
            <person name="Sorensen T."/>
            <person name="Petersen C."/>
            <person name="Muurmann A.T."/>
            <person name="Christiansen J.V."/>
            <person name="Brundto M.L."/>
            <person name="Overgaard C.K."/>
            <person name="Boysen A.T."/>
            <person name="Wollenberg R.D."/>
            <person name="Larsen T.O."/>
            <person name="Sorensen J.L."/>
            <person name="Nielsen K.L."/>
            <person name="Sondergaard T.E."/>
        </authorList>
    </citation>
    <scope>NUCLEOTIDE SEQUENCE [LARGE SCALE GENOMIC DNA]</scope>
    <source>
        <strain evidence="3 4">AAU 773</strain>
    </source>
</reference>
<keyword evidence="4" id="KW-1185">Reference proteome</keyword>
<sequence>MQLTTIALTSASIATTVLAAGAPPITTTSSASASSSTVLTFVISDHPSTTRLTGGITLPPPTTRSHDGTTLIPHKPQGTGVPGPAGGNSTGPHHGYHPQVTVIVESPAVGDACGNTNTTIRVPLEGVYTNNKVLAKVSALYLTGVSGGHASLNLATITCTPYLKTNGTGPTAGNAFKFGSPARNLSAQVGTPNHIGSIFCGAPGGSMPGGGAPGGSGNGGNGKGPGAPAPAPTPNNPTTPPPGSPAPPAKSSVVPASGAADFGVPTVMSAALVGVLGVMFTL</sequence>
<organism evidence="3 4">
    <name type="scientific">Apiospora arundinis</name>
    <dbReference type="NCBI Taxonomy" id="335852"/>
    <lineage>
        <taxon>Eukaryota</taxon>
        <taxon>Fungi</taxon>
        <taxon>Dikarya</taxon>
        <taxon>Ascomycota</taxon>
        <taxon>Pezizomycotina</taxon>
        <taxon>Sordariomycetes</taxon>
        <taxon>Xylariomycetidae</taxon>
        <taxon>Amphisphaeriales</taxon>
        <taxon>Apiosporaceae</taxon>
        <taxon>Apiospora</taxon>
    </lineage>
</organism>
<comment type="caution">
    <text evidence="3">The sequence shown here is derived from an EMBL/GenBank/DDBJ whole genome shotgun (WGS) entry which is preliminary data.</text>
</comment>
<name>A0ABR2IAM2_9PEZI</name>
<evidence type="ECO:0000313" key="4">
    <source>
        <dbReference type="Proteomes" id="UP001390339"/>
    </source>
</evidence>
<feature type="compositionally biased region" description="Pro residues" evidence="1">
    <location>
        <begin position="227"/>
        <end position="248"/>
    </location>
</feature>
<feature type="compositionally biased region" description="Gly residues" evidence="1">
    <location>
        <begin position="209"/>
        <end position="225"/>
    </location>
</feature>
<feature type="region of interest" description="Disordered" evidence="1">
    <location>
        <begin position="209"/>
        <end position="255"/>
    </location>
</feature>
<protein>
    <submittedName>
        <fullName evidence="3">Uncharacterized protein</fullName>
    </submittedName>
</protein>
<feature type="chain" id="PRO_5046655537" evidence="2">
    <location>
        <begin position="20"/>
        <end position="282"/>
    </location>
</feature>
<dbReference type="Proteomes" id="UP001390339">
    <property type="component" value="Unassembled WGS sequence"/>
</dbReference>